<dbReference type="UniPathway" id="UPA00591">
    <property type="reaction ID" value="UER00648"/>
</dbReference>
<proteinExistence type="inferred from homology"/>
<keyword evidence="9 16" id="KW-0808">Transferase</keyword>
<dbReference type="GO" id="GO:0032263">
    <property type="term" value="P:GMP salvage"/>
    <property type="evidence" value="ECO:0007669"/>
    <property type="project" value="TreeGrafter"/>
</dbReference>
<evidence type="ECO:0000256" key="4">
    <source>
        <dbReference type="ARBA" id="ARBA00004669"/>
    </source>
</evidence>
<feature type="domain" description="Phosphoribosyltransferase" evidence="17">
    <location>
        <begin position="10"/>
        <end position="159"/>
    </location>
</feature>
<dbReference type="InterPro" id="IPR000836">
    <property type="entry name" value="PRTase_dom"/>
</dbReference>
<dbReference type="AlphaFoldDB" id="A0A4R2RJH5"/>
<name>A0A4R2RJH5_9FIRM</name>
<gene>
    <name evidence="18" type="ORF">EDD73_11917</name>
</gene>
<evidence type="ECO:0000256" key="10">
    <source>
        <dbReference type="ARBA" id="ARBA00022723"/>
    </source>
</evidence>
<keyword evidence="12 16" id="KW-0547">Nucleotide-binding</keyword>
<dbReference type="RefSeq" id="WP_131919710.1">
    <property type="nucleotide sequence ID" value="NZ_JAOQNU010000018.1"/>
</dbReference>
<evidence type="ECO:0000256" key="12">
    <source>
        <dbReference type="ARBA" id="ARBA00022741"/>
    </source>
</evidence>
<comment type="cofactor">
    <cofactor evidence="1 16">
        <name>Mg(2+)</name>
        <dbReference type="ChEBI" id="CHEBI:18420"/>
    </cofactor>
</comment>
<dbReference type="GO" id="GO:0000166">
    <property type="term" value="F:nucleotide binding"/>
    <property type="evidence" value="ECO:0007669"/>
    <property type="project" value="UniProtKB-KW"/>
</dbReference>
<keyword evidence="13 16" id="KW-0460">Magnesium</keyword>
<keyword evidence="19" id="KW-1185">Reference proteome</keyword>
<comment type="pathway">
    <text evidence="4 16">Purine metabolism; IMP biosynthesis via salvage pathway; IMP from hypoxanthine: step 1/1.</text>
</comment>
<evidence type="ECO:0000313" key="18">
    <source>
        <dbReference type="EMBL" id="TCP62669.1"/>
    </source>
</evidence>
<evidence type="ECO:0000256" key="13">
    <source>
        <dbReference type="ARBA" id="ARBA00022842"/>
    </source>
</evidence>
<dbReference type="PANTHER" id="PTHR43340">
    <property type="entry name" value="HYPOXANTHINE-GUANINE PHOSPHORIBOSYLTRANSFERASE"/>
    <property type="match status" value="1"/>
</dbReference>
<dbReference type="InterPro" id="IPR050408">
    <property type="entry name" value="HGPRT"/>
</dbReference>
<dbReference type="EC" id="2.4.2.8" evidence="16"/>
<comment type="function">
    <text evidence="2">Purine salvage pathway enzyme that catalyzes the transfer of the ribosyl-5-phosphate group from 5-phospho-alpha-D-ribose 1-diphosphate (PRPP) to the N9 position of the 6-oxopurines hypoxanthine and guanine to form the corresponding ribonucleotides IMP (inosine 5'-monophosphate) and GMP (guanosine 5'-monophosphate), with the release of PPi.</text>
</comment>
<keyword evidence="8 16" id="KW-0328">Glycosyltransferase</keyword>
<dbReference type="CDD" id="cd06223">
    <property type="entry name" value="PRTases_typeI"/>
    <property type="match status" value="1"/>
</dbReference>
<reference evidence="18 19" key="1">
    <citation type="submission" date="2019-03" db="EMBL/GenBank/DDBJ databases">
        <title>Genomic Encyclopedia of Type Strains, Phase IV (KMG-IV): sequencing the most valuable type-strain genomes for metagenomic binning, comparative biology and taxonomic classification.</title>
        <authorList>
            <person name="Goeker M."/>
        </authorList>
    </citation>
    <scope>NUCLEOTIDE SEQUENCE [LARGE SCALE GENOMIC DNA]</scope>
    <source>
        <strain evidence="18 19">DSM 11170</strain>
    </source>
</reference>
<dbReference type="GO" id="GO:0032264">
    <property type="term" value="P:IMP salvage"/>
    <property type="evidence" value="ECO:0007669"/>
    <property type="project" value="UniProtKB-UniPathway"/>
</dbReference>
<dbReference type="GO" id="GO:0005829">
    <property type="term" value="C:cytosol"/>
    <property type="evidence" value="ECO:0007669"/>
    <property type="project" value="TreeGrafter"/>
</dbReference>
<dbReference type="Proteomes" id="UP000294813">
    <property type="component" value="Unassembled WGS sequence"/>
</dbReference>
<comment type="similarity">
    <text evidence="6 16">Belongs to the purine/pyrimidine phosphoribosyltransferase family.</text>
</comment>
<comment type="catalytic activity">
    <reaction evidence="14">
        <text>GMP + diphosphate = guanine + 5-phospho-alpha-D-ribose 1-diphosphate</text>
        <dbReference type="Rhea" id="RHEA:25424"/>
        <dbReference type="ChEBI" id="CHEBI:16235"/>
        <dbReference type="ChEBI" id="CHEBI:33019"/>
        <dbReference type="ChEBI" id="CHEBI:58017"/>
        <dbReference type="ChEBI" id="CHEBI:58115"/>
        <dbReference type="EC" id="2.4.2.8"/>
    </reaction>
    <physiologicalReaction direction="right-to-left" evidence="14">
        <dbReference type="Rhea" id="RHEA:25426"/>
    </physiologicalReaction>
</comment>
<comment type="catalytic activity">
    <reaction evidence="15">
        <text>IMP + diphosphate = hypoxanthine + 5-phospho-alpha-D-ribose 1-diphosphate</text>
        <dbReference type="Rhea" id="RHEA:17973"/>
        <dbReference type="ChEBI" id="CHEBI:17368"/>
        <dbReference type="ChEBI" id="CHEBI:33019"/>
        <dbReference type="ChEBI" id="CHEBI:58017"/>
        <dbReference type="ChEBI" id="CHEBI:58053"/>
        <dbReference type="EC" id="2.4.2.8"/>
    </reaction>
    <physiologicalReaction direction="right-to-left" evidence="15">
        <dbReference type="Rhea" id="RHEA:17975"/>
    </physiologicalReaction>
</comment>
<dbReference type="NCBIfam" id="TIGR01203">
    <property type="entry name" value="HGPRTase"/>
    <property type="match status" value="1"/>
</dbReference>
<evidence type="ECO:0000256" key="16">
    <source>
        <dbReference type="RuleBase" id="RU364099"/>
    </source>
</evidence>
<dbReference type="GO" id="GO:0052657">
    <property type="term" value="F:guanine phosphoribosyltransferase activity"/>
    <property type="evidence" value="ECO:0007669"/>
    <property type="project" value="UniProtKB-ARBA"/>
</dbReference>
<dbReference type="GO" id="GO:0006178">
    <property type="term" value="P:guanine salvage"/>
    <property type="evidence" value="ECO:0007669"/>
    <property type="project" value="TreeGrafter"/>
</dbReference>
<dbReference type="EMBL" id="SLXT01000019">
    <property type="protein sequence ID" value="TCP62669.1"/>
    <property type="molecule type" value="Genomic_DNA"/>
</dbReference>
<dbReference type="FunFam" id="3.40.50.2020:FF:000006">
    <property type="entry name" value="Hypoxanthine phosphoribosyltransferase"/>
    <property type="match status" value="1"/>
</dbReference>
<dbReference type="Gene3D" id="3.40.50.2020">
    <property type="match status" value="1"/>
</dbReference>
<dbReference type="GO" id="GO:0000287">
    <property type="term" value="F:magnesium ion binding"/>
    <property type="evidence" value="ECO:0007669"/>
    <property type="project" value="TreeGrafter"/>
</dbReference>
<evidence type="ECO:0000256" key="11">
    <source>
        <dbReference type="ARBA" id="ARBA00022726"/>
    </source>
</evidence>
<evidence type="ECO:0000256" key="2">
    <source>
        <dbReference type="ARBA" id="ARBA00002049"/>
    </source>
</evidence>
<evidence type="ECO:0000256" key="1">
    <source>
        <dbReference type="ARBA" id="ARBA00001946"/>
    </source>
</evidence>
<keyword evidence="11 16" id="KW-0660">Purine salvage</keyword>
<dbReference type="PANTHER" id="PTHR43340:SF1">
    <property type="entry name" value="HYPOXANTHINE PHOSPHORIBOSYLTRANSFERASE"/>
    <property type="match status" value="1"/>
</dbReference>
<evidence type="ECO:0000256" key="8">
    <source>
        <dbReference type="ARBA" id="ARBA00022676"/>
    </source>
</evidence>
<dbReference type="OrthoDB" id="9802824at2"/>
<comment type="subcellular location">
    <subcellularLocation>
        <location evidence="3 16">Cytoplasm</location>
    </subcellularLocation>
</comment>
<evidence type="ECO:0000256" key="7">
    <source>
        <dbReference type="ARBA" id="ARBA00022490"/>
    </source>
</evidence>
<evidence type="ECO:0000256" key="6">
    <source>
        <dbReference type="ARBA" id="ARBA00008391"/>
    </source>
</evidence>
<evidence type="ECO:0000313" key="19">
    <source>
        <dbReference type="Proteomes" id="UP000294813"/>
    </source>
</evidence>
<evidence type="ECO:0000256" key="9">
    <source>
        <dbReference type="ARBA" id="ARBA00022679"/>
    </source>
</evidence>
<comment type="caution">
    <text evidence="18">The sequence shown here is derived from an EMBL/GenBank/DDBJ whole genome shotgun (WGS) entry which is preliminary data.</text>
</comment>
<evidence type="ECO:0000256" key="14">
    <source>
        <dbReference type="ARBA" id="ARBA00048811"/>
    </source>
</evidence>
<organism evidence="18 19">
    <name type="scientific">Heliophilum fasciatum</name>
    <dbReference type="NCBI Taxonomy" id="35700"/>
    <lineage>
        <taxon>Bacteria</taxon>
        <taxon>Bacillati</taxon>
        <taxon>Bacillota</taxon>
        <taxon>Clostridia</taxon>
        <taxon>Eubacteriales</taxon>
        <taxon>Heliobacteriaceae</taxon>
        <taxon>Heliophilum</taxon>
    </lineage>
</organism>
<comment type="pathway">
    <text evidence="5">Purine metabolism; GMP biosynthesis via salvage pathway; GMP from guanine: step 1/1.</text>
</comment>
<sequence>MEHVIDRVLLDETALQAKVQELGERITRDYEGKDLLVVGILKGSLLFMADLLRAIRIPLEIDFMALSSYGSGASTSGEVRILKDLDQSIENRHVLVVEDVIDTGLTLNYLMDNLKSRGAASVKVCTILDKPERRRVAMTVDYNGFTIPDEFVVGYGLDYAQQYRHLPFVAVLKREVYGG</sequence>
<keyword evidence="10 16" id="KW-0479">Metal-binding</keyword>
<dbReference type="GO" id="GO:0006166">
    <property type="term" value="P:purine ribonucleoside salvage"/>
    <property type="evidence" value="ECO:0007669"/>
    <property type="project" value="UniProtKB-KW"/>
</dbReference>
<dbReference type="GO" id="GO:0046100">
    <property type="term" value="P:hypoxanthine metabolic process"/>
    <property type="evidence" value="ECO:0007669"/>
    <property type="project" value="TreeGrafter"/>
</dbReference>
<accession>A0A4R2RJH5</accession>
<dbReference type="InterPro" id="IPR029057">
    <property type="entry name" value="PRTase-like"/>
</dbReference>
<keyword evidence="7 16" id="KW-0963">Cytoplasm</keyword>
<evidence type="ECO:0000256" key="5">
    <source>
        <dbReference type="ARBA" id="ARBA00004676"/>
    </source>
</evidence>
<evidence type="ECO:0000256" key="15">
    <source>
        <dbReference type="ARBA" id="ARBA00049402"/>
    </source>
</evidence>
<dbReference type="SUPFAM" id="SSF53271">
    <property type="entry name" value="PRTase-like"/>
    <property type="match status" value="1"/>
</dbReference>
<evidence type="ECO:0000259" key="17">
    <source>
        <dbReference type="Pfam" id="PF00156"/>
    </source>
</evidence>
<dbReference type="Pfam" id="PF00156">
    <property type="entry name" value="Pribosyltran"/>
    <property type="match status" value="1"/>
</dbReference>
<dbReference type="InterPro" id="IPR005904">
    <property type="entry name" value="Hxn_phspho_trans"/>
</dbReference>
<protein>
    <recommendedName>
        <fullName evidence="16">Hypoxanthine phosphoribosyltransferase</fullName>
        <ecNumber evidence="16">2.4.2.8</ecNumber>
    </recommendedName>
</protein>
<dbReference type="GO" id="GO:0004422">
    <property type="term" value="F:hypoxanthine phosphoribosyltransferase activity"/>
    <property type="evidence" value="ECO:0007669"/>
    <property type="project" value="InterPro"/>
</dbReference>
<evidence type="ECO:0000256" key="3">
    <source>
        <dbReference type="ARBA" id="ARBA00004496"/>
    </source>
</evidence>